<protein>
    <submittedName>
        <fullName evidence="3">Uncharacterized protein</fullName>
    </submittedName>
</protein>
<evidence type="ECO:0000313" key="4">
    <source>
        <dbReference type="Proteomes" id="UP001056384"/>
    </source>
</evidence>
<feature type="region of interest" description="Disordered" evidence="1">
    <location>
        <begin position="443"/>
        <end position="486"/>
    </location>
</feature>
<feature type="region of interest" description="Disordered" evidence="1">
    <location>
        <begin position="153"/>
        <end position="283"/>
    </location>
</feature>
<feature type="compositionally biased region" description="Polar residues" evidence="1">
    <location>
        <begin position="464"/>
        <end position="473"/>
    </location>
</feature>
<dbReference type="AlphaFoldDB" id="A0A9Q9APZ6"/>
<gene>
    <name evidence="3" type="ORF">Slin15195_G032660</name>
</gene>
<proteinExistence type="predicted"/>
<feature type="compositionally biased region" description="Basic and acidic residues" evidence="1">
    <location>
        <begin position="174"/>
        <end position="189"/>
    </location>
</feature>
<feature type="compositionally biased region" description="Polar residues" evidence="1">
    <location>
        <begin position="443"/>
        <end position="454"/>
    </location>
</feature>
<feature type="chain" id="PRO_5040489011" evidence="2">
    <location>
        <begin position="27"/>
        <end position="500"/>
    </location>
</feature>
<name>A0A9Q9APZ6_9PEZI</name>
<evidence type="ECO:0000256" key="1">
    <source>
        <dbReference type="SAM" id="MobiDB-lite"/>
    </source>
</evidence>
<feature type="compositionally biased region" description="Polar residues" evidence="1">
    <location>
        <begin position="38"/>
        <end position="61"/>
    </location>
</feature>
<reference evidence="3" key="1">
    <citation type="submission" date="2022-06" db="EMBL/GenBank/DDBJ databases">
        <title>Complete genome sequences of two strains of the flax pathogen Septoria linicola.</title>
        <authorList>
            <person name="Lapalu N."/>
            <person name="Simon A."/>
            <person name="Demenou B."/>
            <person name="Paumier D."/>
            <person name="Guillot M.-P."/>
            <person name="Gout L."/>
            <person name="Valade R."/>
        </authorList>
    </citation>
    <scope>NUCLEOTIDE SEQUENCE</scope>
    <source>
        <strain evidence="3">SE15195</strain>
    </source>
</reference>
<evidence type="ECO:0000256" key="2">
    <source>
        <dbReference type="SAM" id="SignalP"/>
    </source>
</evidence>
<feature type="signal peptide" evidence="2">
    <location>
        <begin position="1"/>
        <end position="26"/>
    </location>
</feature>
<organism evidence="3 4">
    <name type="scientific">Septoria linicola</name>
    <dbReference type="NCBI Taxonomy" id="215465"/>
    <lineage>
        <taxon>Eukaryota</taxon>
        <taxon>Fungi</taxon>
        <taxon>Dikarya</taxon>
        <taxon>Ascomycota</taxon>
        <taxon>Pezizomycotina</taxon>
        <taxon>Dothideomycetes</taxon>
        <taxon>Dothideomycetidae</taxon>
        <taxon>Mycosphaerellales</taxon>
        <taxon>Mycosphaerellaceae</taxon>
        <taxon>Septoria</taxon>
    </lineage>
</organism>
<dbReference type="OrthoDB" id="3595619at2759"/>
<sequence length="500" mass="54930">MGLFAHEDGHMRGWLAALLCCWAAMGDDETYAEKKTTKANTSPPVVCNEQPTPLQQMSLNPTRAVPKSGSFTEDDRVRPISERPPSLKPLDLGEMSLMGRMTLHGRRKSSTNLLWSSKRVSIGPPKDFRKLDMTEKQRRSLKPLQLEPVVLKGHDGELPSEPIKLSQASNTTDEASHRHSYREARDTPWRRCQQTSAIAREESSPMEAPVEPVVPRETTRKQISARPILSTQSSSSSIRSLRRQAMESSASGTCSSSSRPSGERIRLHRKRSNQSNRLSSAEGKDLDQEILELNTIVEERRAESGRGRSLVDLHVPAVAPNMGLRARSETLTDIGSAFSRPLRLETDCRATSDSVSPFKSPAKSRLSRPFTNMPDPALTVQEVGVVRRPSSRVTGWLSNILSTSSSNSTASIDGTSQSFYSVRQRQFSESSVCSTVTELESPCLTATSSPTTSKGHSRDRSLVSPPSTACTSDFDSKSTRRKSPGHLVAIEHPSQVGLAL</sequence>
<dbReference type="Proteomes" id="UP001056384">
    <property type="component" value="Chromosome 2"/>
</dbReference>
<keyword evidence="4" id="KW-1185">Reference proteome</keyword>
<feature type="region of interest" description="Disordered" evidence="1">
    <location>
        <begin position="34"/>
        <end position="92"/>
    </location>
</feature>
<feature type="compositionally biased region" description="Low complexity" evidence="1">
    <location>
        <begin position="248"/>
        <end position="260"/>
    </location>
</feature>
<accession>A0A9Q9APZ6</accession>
<keyword evidence="2" id="KW-0732">Signal</keyword>
<feature type="compositionally biased region" description="Low complexity" evidence="1">
    <location>
        <begin position="228"/>
        <end position="239"/>
    </location>
</feature>
<dbReference type="EMBL" id="CP099419">
    <property type="protein sequence ID" value="USW49947.1"/>
    <property type="molecule type" value="Genomic_DNA"/>
</dbReference>
<evidence type="ECO:0000313" key="3">
    <source>
        <dbReference type="EMBL" id="USW49947.1"/>
    </source>
</evidence>